<proteinExistence type="predicted"/>
<gene>
    <name evidence="3" type="ORF">L0N01_06605</name>
</gene>
<dbReference type="Proteomes" id="UP001200843">
    <property type="component" value="Unassembled WGS sequence"/>
</dbReference>
<evidence type="ECO:0000313" key="4">
    <source>
        <dbReference type="Proteomes" id="UP001200843"/>
    </source>
</evidence>
<accession>A0AAW5BLP2</accession>
<name>A0AAW5BLP2_PHOVU</name>
<keyword evidence="1" id="KW-0175">Coiled coil</keyword>
<keyword evidence="2" id="KW-0732">Signal</keyword>
<reference evidence="3" key="1">
    <citation type="submission" date="2022-01" db="EMBL/GenBank/DDBJ databases">
        <title>Collection of gut derived symbiotic bacterial strains cultured from healthy donors.</title>
        <authorList>
            <person name="Lin H."/>
            <person name="Kohout C."/>
            <person name="Waligurski E."/>
            <person name="Pamer E.G."/>
        </authorList>
    </citation>
    <scope>NUCLEOTIDE SEQUENCE</scope>
    <source>
        <strain evidence="3">DFI.6.72</strain>
    </source>
</reference>
<evidence type="ECO:0000313" key="3">
    <source>
        <dbReference type="EMBL" id="MCG4688282.1"/>
    </source>
</evidence>
<sequence length="443" mass="48381">MNKKFLSAILFGALMVSSTGTFVSCKDYDDDIDNINKELSTLKGDLSALQATVNEGKWITSLAPTTGGFTVTFSDNTSYTITNGKDGAAGADAVKWEIGTDGFWYKNDVKTEYQAVGQAGEAGVAGVSPYIGENGNWFAYNTETKEVEDTGISAAGTSTYVVKNGDNYELHVYNQTTGEYESIVLPATAAAAALNVVFMPTYSDMQTKVVAINIPVGDELNDKNHLWDNNVSLTNDIVFNYRVSPASIDLAKANIGFLVNEVQSRAAGSILDVADKSFADGVLTVKAKAGEAFSLKNKKYAVALQVQNDAQTALSTYHLLTSQTIDRRNLTVFEARKDDNGDESYMNWSTIIPMNLLYTGELNVADTLSVGDYTSYNSYKDLRKYGFAPYYEVAKKAGEDKGNYFTVENGVIKTNGQISSVIIVLSLYLYMIRKTDINWLKKN</sequence>
<organism evidence="3 4">
    <name type="scientific">Phocaeicola vulgatus</name>
    <name type="common">Bacteroides vulgatus</name>
    <dbReference type="NCBI Taxonomy" id="821"/>
    <lineage>
        <taxon>Bacteria</taxon>
        <taxon>Pseudomonadati</taxon>
        <taxon>Bacteroidota</taxon>
        <taxon>Bacteroidia</taxon>
        <taxon>Bacteroidales</taxon>
        <taxon>Bacteroidaceae</taxon>
        <taxon>Phocaeicola</taxon>
    </lineage>
</organism>
<protein>
    <submittedName>
        <fullName evidence="3">DUF4988 domain-containing protein</fullName>
    </submittedName>
</protein>
<feature type="chain" id="PRO_5043487401" evidence="2">
    <location>
        <begin position="24"/>
        <end position="443"/>
    </location>
</feature>
<dbReference type="EMBL" id="JAKNGO010000011">
    <property type="protein sequence ID" value="MCG4688282.1"/>
    <property type="molecule type" value="Genomic_DNA"/>
</dbReference>
<evidence type="ECO:0000256" key="1">
    <source>
        <dbReference type="SAM" id="Coils"/>
    </source>
</evidence>
<evidence type="ECO:0000256" key="2">
    <source>
        <dbReference type="SAM" id="SignalP"/>
    </source>
</evidence>
<dbReference type="RefSeq" id="WP_227212401.1">
    <property type="nucleotide sequence ID" value="NZ_JAJCKB010000011.1"/>
</dbReference>
<feature type="signal peptide" evidence="2">
    <location>
        <begin position="1"/>
        <end position="23"/>
    </location>
</feature>
<comment type="caution">
    <text evidence="3">The sequence shown here is derived from an EMBL/GenBank/DDBJ whole genome shotgun (WGS) entry which is preliminary data.</text>
</comment>
<feature type="coiled-coil region" evidence="1">
    <location>
        <begin position="25"/>
        <end position="52"/>
    </location>
</feature>
<dbReference type="PROSITE" id="PS51257">
    <property type="entry name" value="PROKAR_LIPOPROTEIN"/>
    <property type="match status" value="1"/>
</dbReference>
<dbReference type="AlphaFoldDB" id="A0AAW5BLP2"/>